<feature type="region of interest" description="Disordered" evidence="1">
    <location>
        <begin position="1"/>
        <end position="42"/>
    </location>
</feature>
<dbReference type="AlphaFoldDB" id="A0A3L6Q399"/>
<dbReference type="EMBL" id="PQIB02000014">
    <property type="protein sequence ID" value="RLM69339.1"/>
    <property type="molecule type" value="Genomic_DNA"/>
</dbReference>
<dbReference type="OrthoDB" id="10633887at2759"/>
<keyword evidence="3" id="KW-1185">Reference proteome</keyword>
<accession>A0A3L6Q399</accession>
<protein>
    <submittedName>
        <fullName evidence="2">Uncharacterized protein</fullName>
    </submittedName>
</protein>
<organism evidence="2 3">
    <name type="scientific">Panicum miliaceum</name>
    <name type="common">Proso millet</name>
    <name type="synonym">Broomcorn millet</name>
    <dbReference type="NCBI Taxonomy" id="4540"/>
    <lineage>
        <taxon>Eukaryota</taxon>
        <taxon>Viridiplantae</taxon>
        <taxon>Streptophyta</taxon>
        <taxon>Embryophyta</taxon>
        <taxon>Tracheophyta</taxon>
        <taxon>Spermatophyta</taxon>
        <taxon>Magnoliopsida</taxon>
        <taxon>Liliopsida</taxon>
        <taxon>Poales</taxon>
        <taxon>Poaceae</taxon>
        <taxon>PACMAD clade</taxon>
        <taxon>Panicoideae</taxon>
        <taxon>Panicodae</taxon>
        <taxon>Paniceae</taxon>
        <taxon>Panicinae</taxon>
        <taxon>Panicum</taxon>
        <taxon>Panicum sect. Panicum</taxon>
    </lineage>
</organism>
<evidence type="ECO:0000313" key="2">
    <source>
        <dbReference type="EMBL" id="RLM69339.1"/>
    </source>
</evidence>
<name>A0A3L6Q399_PANMI</name>
<comment type="caution">
    <text evidence="2">The sequence shown here is derived from an EMBL/GenBank/DDBJ whole genome shotgun (WGS) entry which is preliminary data.</text>
</comment>
<reference evidence="3" key="1">
    <citation type="journal article" date="2019" name="Nat. Commun.">
        <title>The genome of broomcorn millet.</title>
        <authorList>
            <person name="Zou C."/>
            <person name="Miki D."/>
            <person name="Li D."/>
            <person name="Tang Q."/>
            <person name="Xiao L."/>
            <person name="Rajput S."/>
            <person name="Deng P."/>
            <person name="Jia W."/>
            <person name="Huang R."/>
            <person name="Zhang M."/>
            <person name="Sun Y."/>
            <person name="Hu J."/>
            <person name="Fu X."/>
            <person name="Schnable P.S."/>
            <person name="Li F."/>
            <person name="Zhang H."/>
            <person name="Feng B."/>
            <person name="Zhu X."/>
            <person name="Liu R."/>
            <person name="Schnable J.C."/>
            <person name="Zhu J.-K."/>
            <person name="Zhang H."/>
        </authorList>
    </citation>
    <scope>NUCLEOTIDE SEQUENCE [LARGE SCALE GENOMIC DNA]</scope>
</reference>
<proteinExistence type="predicted"/>
<dbReference type="Proteomes" id="UP000275267">
    <property type="component" value="Unassembled WGS sequence"/>
</dbReference>
<evidence type="ECO:0000313" key="3">
    <source>
        <dbReference type="Proteomes" id="UP000275267"/>
    </source>
</evidence>
<gene>
    <name evidence="2" type="ORF">C2845_PM17G12570</name>
</gene>
<feature type="compositionally biased region" description="Polar residues" evidence="1">
    <location>
        <begin position="1"/>
        <end position="32"/>
    </location>
</feature>
<evidence type="ECO:0000256" key="1">
    <source>
        <dbReference type="SAM" id="MobiDB-lite"/>
    </source>
</evidence>
<sequence length="160" mass="18196">MDQFSTPQSDAANIRISMSTPLNDVTNISSSRGVKRSRDEGIPNIDPVELLRMKRREKYANLSAEEKDNRRLKSPKNYHRKKAMSISIHLRLSPTSGITVDGEGTLNANVQITPSEATNDEKIMLDWPRARIDDLPKPLLWINSQFYIGMKILIQLNFCV</sequence>